<dbReference type="PANTHER" id="PTHR35271:SF1">
    <property type="entry name" value="ABC TRANSPORTER, SUBSTRATE-BINDING LIPOPROTEIN"/>
    <property type="match status" value="1"/>
</dbReference>
<gene>
    <name evidence="2" type="ORF">RIL96_01610</name>
</gene>
<dbReference type="EMBL" id="JAVKGR010000001">
    <property type="protein sequence ID" value="MDR8018265.1"/>
    <property type="molecule type" value="Genomic_DNA"/>
</dbReference>
<feature type="compositionally biased region" description="Acidic residues" evidence="1">
    <location>
        <begin position="326"/>
        <end position="351"/>
    </location>
</feature>
<evidence type="ECO:0000256" key="1">
    <source>
        <dbReference type="SAM" id="MobiDB-lite"/>
    </source>
</evidence>
<dbReference type="SUPFAM" id="SSF53822">
    <property type="entry name" value="Periplasmic binding protein-like I"/>
    <property type="match status" value="1"/>
</dbReference>
<dbReference type="InterPro" id="IPR028082">
    <property type="entry name" value="Peripla_BP_I"/>
</dbReference>
<sequence length="351" mass="36854">MPQRHHLMKVTALTGAAALALTACGNGDGGGDGDGESYSIGVTQIVSHPSLDAARDGFKSAFEEADVEVDWDEQNAQGEQATATNIAGTFANDDKDLVLAVATPTAQAAAQAITDTPIVFTAVTDPEEAGLVDSWEEPGGNVTGTSDMNPVQEQLELLQELDPDAETVGIVYSSGEANSQVQVDMAKEAAEELGLEIEEATVTNSSEVQQGLQSLDSDAIYVPTDNVVVSALETVIQYGEDNELPILSAEGDSVTRGAVATYGINYEALGKQAGEMALRILQDDEDPASMAVEEQTELELYVNPEAAEAQGIDLSEDLLDRADVVVGEDVDAQDPAEAGEEEEDEEEGEDS</sequence>
<evidence type="ECO:0000313" key="3">
    <source>
        <dbReference type="Proteomes" id="UP001251870"/>
    </source>
</evidence>
<dbReference type="Pfam" id="PF04392">
    <property type="entry name" value="ABC_sub_bind"/>
    <property type="match status" value="1"/>
</dbReference>
<feature type="region of interest" description="Disordered" evidence="1">
    <location>
        <begin position="325"/>
        <end position="351"/>
    </location>
</feature>
<dbReference type="RefSeq" id="WP_310547245.1">
    <property type="nucleotide sequence ID" value="NZ_JAVKGR010000001.1"/>
</dbReference>
<dbReference type="PROSITE" id="PS51257">
    <property type="entry name" value="PROKAR_LIPOPROTEIN"/>
    <property type="match status" value="1"/>
</dbReference>
<dbReference type="PANTHER" id="PTHR35271">
    <property type="entry name" value="ABC TRANSPORTER, SUBSTRATE-BINDING LIPOPROTEIN-RELATED"/>
    <property type="match status" value="1"/>
</dbReference>
<dbReference type="Proteomes" id="UP001251870">
    <property type="component" value="Unassembled WGS sequence"/>
</dbReference>
<proteinExistence type="predicted"/>
<evidence type="ECO:0000313" key="2">
    <source>
        <dbReference type="EMBL" id="MDR8018265.1"/>
    </source>
</evidence>
<organism evidence="2 3">
    <name type="scientific">Nesterenkonia aerolata</name>
    <dbReference type="NCBI Taxonomy" id="3074079"/>
    <lineage>
        <taxon>Bacteria</taxon>
        <taxon>Bacillati</taxon>
        <taxon>Actinomycetota</taxon>
        <taxon>Actinomycetes</taxon>
        <taxon>Micrococcales</taxon>
        <taxon>Micrococcaceae</taxon>
        <taxon>Nesterenkonia</taxon>
    </lineage>
</organism>
<comment type="caution">
    <text evidence="2">The sequence shown here is derived from an EMBL/GenBank/DDBJ whole genome shotgun (WGS) entry which is preliminary data.</text>
</comment>
<protein>
    <submittedName>
        <fullName evidence="2">ABC transporter substrate-binding protein</fullName>
    </submittedName>
</protein>
<keyword evidence="3" id="KW-1185">Reference proteome</keyword>
<dbReference type="Gene3D" id="3.40.50.2300">
    <property type="match status" value="2"/>
</dbReference>
<dbReference type="CDD" id="cd06325">
    <property type="entry name" value="PBP1_ABC_unchar_transporter"/>
    <property type="match status" value="1"/>
</dbReference>
<name>A0ABU2DPN1_9MICC</name>
<dbReference type="InterPro" id="IPR007487">
    <property type="entry name" value="ABC_transpt-TYRBP-like"/>
</dbReference>
<reference evidence="2 3" key="1">
    <citation type="submission" date="2023-09" db="EMBL/GenBank/DDBJ databases">
        <title>Description of three actinobacteria isolated from air of manufacturing shop in a pharmaceutical factory.</title>
        <authorList>
            <person name="Zhang D.-F."/>
        </authorList>
    </citation>
    <scope>NUCLEOTIDE SEQUENCE [LARGE SCALE GENOMIC DNA]</scope>
    <source>
        <strain evidence="2 3">LY-0111</strain>
    </source>
</reference>
<accession>A0ABU2DPN1</accession>